<organism evidence="2 3">
    <name type="scientific">Branchiostoma lanceolatum</name>
    <name type="common">Common lancelet</name>
    <name type="synonym">Amphioxus lanceolatum</name>
    <dbReference type="NCBI Taxonomy" id="7740"/>
    <lineage>
        <taxon>Eukaryota</taxon>
        <taxon>Metazoa</taxon>
        <taxon>Chordata</taxon>
        <taxon>Cephalochordata</taxon>
        <taxon>Leptocardii</taxon>
        <taxon>Amphioxiformes</taxon>
        <taxon>Branchiostomatidae</taxon>
        <taxon>Branchiostoma</taxon>
    </lineage>
</organism>
<dbReference type="OrthoDB" id="5972860at2759"/>
<evidence type="ECO:0000313" key="2">
    <source>
        <dbReference type="EMBL" id="CAH1261576.1"/>
    </source>
</evidence>
<accession>A0A8J9ZQA9</accession>
<reference evidence="2" key="1">
    <citation type="submission" date="2022-01" db="EMBL/GenBank/DDBJ databases">
        <authorList>
            <person name="Braso-Vives M."/>
        </authorList>
    </citation>
    <scope>NUCLEOTIDE SEQUENCE</scope>
</reference>
<feature type="compositionally biased region" description="Basic and acidic residues" evidence="1">
    <location>
        <begin position="296"/>
        <end position="337"/>
    </location>
</feature>
<feature type="region of interest" description="Disordered" evidence="1">
    <location>
        <begin position="260"/>
        <end position="337"/>
    </location>
</feature>
<dbReference type="EMBL" id="OV696689">
    <property type="protein sequence ID" value="CAH1261576.1"/>
    <property type="molecule type" value="Genomic_DNA"/>
</dbReference>
<evidence type="ECO:0000313" key="3">
    <source>
        <dbReference type="Proteomes" id="UP000838412"/>
    </source>
</evidence>
<keyword evidence="3" id="KW-1185">Reference proteome</keyword>
<protein>
    <submittedName>
        <fullName evidence="2">Hypp2392 protein</fullName>
    </submittedName>
</protein>
<evidence type="ECO:0000256" key="1">
    <source>
        <dbReference type="SAM" id="MobiDB-lite"/>
    </source>
</evidence>
<dbReference type="Proteomes" id="UP000838412">
    <property type="component" value="Chromosome 4"/>
</dbReference>
<gene>
    <name evidence="2" type="primary">Hypp2392</name>
    <name evidence="2" type="ORF">BLAG_LOCUS16953</name>
</gene>
<name>A0A8J9ZQA9_BRALA</name>
<feature type="region of interest" description="Disordered" evidence="1">
    <location>
        <begin position="186"/>
        <end position="209"/>
    </location>
</feature>
<proteinExistence type="predicted"/>
<sequence>MAAAAAPTMVCFLDVDPSFQVVMNAIRELHNGGRLRHVCTVRVGNSKLRSAGGNDEFGGPNGFSRTLGSTLRAFMLRSTCLEGQHDPAFDGKTHNLDRRSPPAEADYYCDTQPQGAQLPLVNNAVQAEEISANFDRLYPHFHIENKLKAVKAGSNAYIPGSMVIVEQRAGDGAIVKLHTINATVRARSAPEEEDVAQEGPPNPNRLHRFECPNPSVVRVTVSLDLQAEDDFPSFQLLEGILGVKTIKDKQITKLVKKLQKMSLKKSKRNEEDEPEESDVTSGESTEEEQRPQASDNETKMEEKKRDTTYKWGHTRSEHWYEEVQNVEEKNNTDKSTC</sequence>
<dbReference type="AlphaFoldDB" id="A0A8J9ZQA9"/>